<feature type="domain" description="UspA" evidence="2">
    <location>
        <begin position="4"/>
        <end position="146"/>
    </location>
</feature>
<reference evidence="3" key="1">
    <citation type="submission" date="2023-03" db="EMBL/GenBank/DDBJ databases">
        <authorList>
            <person name="Pearce D."/>
        </authorList>
    </citation>
    <scope>NUCLEOTIDE SEQUENCE</scope>
    <source>
        <strain evidence="3">Mc</strain>
    </source>
</reference>
<evidence type="ECO:0000313" key="4">
    <source>
        <dbReference type="Proteomes" id="UP001158598"/>
    </source>
</evidence>
<evidence type="ECO:0000256" key="1">
    <source>
        <dbReference type="ARBA" id="ARBA00008791"/>
    </source>
</evidence>
<dbReference type="InterPro" id="IPR014729">
    <property type="entry name" value="Rossmann-like_a/b/a_fold"/>
</dbReference>
<dbReference type="SUPFAM" id="SSF52402">
    <property type="entry name" value="Adenine nucleotide alpha hydrolases-like"/>
    <property type="match status" value="2"/>
</dbReference>
<dbReference type="CDD" id="cd00293">
    <property type="entry name" value="USP-like"/>
    <property type="match status" value="2"/>
</dbReference>
<dbReference type="PANTHER" id="PTHR46268:SF6">
    <property type="entry name" value="UNIVERSAL STRESS PROTEIN UP12"/>
    <property type="match status" value="1"/>
</dbReference>
<dbReference type="Proteomes" id="UP001158598">
    <property type="component" value="Chromosome"/>
</dbReference>
<evidence type="ECO:0000313" key="3">
    <source>
        <dbReference type="EMBL" id="CAI8871184.1"/>
    </source>
</evidence>
<protein>
    <submittedName>
        <fullName evidence="3">Universal stress protein E</fullName>
    </submittedName>
</protein>
<dbReference type="InterPro" id="IPR006016">
    <property type="entry name" value="UspA"/>
</dbReference>
<dbReference type="RefSeq" id="WP_017364534.1">
    <property type="nucleotide sequence ID" value="NZ_OX458332.1"/>
</dbReference>
<dbReference type="InterPro" id="IPR006015">
    <property type="entry name" value="Universal_stress_UspA"/>
</dbReference>
<gene>
    <name evidence="3" type="ORF">MCNOR_2874</name>
</gene>
<dbReference type="PANTHER" id="PTHR46268">
    <property type="entry name" value="STRESS RESPONSE PROTEIN NHAX"/>
    <property type="match status" value="1"/>
</dbReference>
<dbReference type="Gene3D" id="3.40.50.620">
    <property type="entry name" value="HUPs"/>
    <property type="match status" value="2"/>
</dbReference>
<accession>A0AA35V6D1</accession>
<feature type="domain" description="UspA" evidence="2">
    <location>
        <begin position="153"/>
        <end position="292"/>
    </location>
</feature>
<proteinExistence type="inferred from homology"/>
<evidence type="ECO:0000259" key="2">
    <source>
        <dbReference type="Pfam" id="PF00582"/>
    </source>
</evidence>
<dbReference type="EMBL" id="OX458332">
    <property type="protein sequence ID" value="CAI8871184.1"/>
    <property type="molecule type" value="Genomic_DNA"/>
</dbReference>
<dbReference type="Pfam" id="PF00582">
    <property type="entry name" value="Usp"/>
    <property type="match status" value="2"/>
</dbReference>
<dbReference type="PRINTS" id="PR01438">
    <property type="entry name" value="UNVRSLSTRESS"/>
</dbReference>
<organism evidence="3 4">
    <name type="scientific">Methylococcus capsulatus</name>
    <dbReference type="NCBI Taxonomy" id="414"/>
    <lineage>
        <taxon>Bacteria</taxon>
        <taxon>Pseudomonadati</taxon>
        <taxon>Pseudomonadota</taxon>
        <taxon>Gammaproteobacteria</taxon>
        <taxon>Methylococcales</taxon>
        <taxon>Methylococcaceae</taxon>
        <taxon>Methylococcus</taxon>
    </lineage>
</organism>
<dbReference type="AlphaFoldDB" id="A0AA35V6D1"/>
<name>A0AA35V6D1_METCP</name>
<sequence>MKRIKTVLAATDLSAPARHAAMRAALLAGQADAKLGLLHVVDLQLMEHLRSFAGRSGEAAERRLIGEAMKELERLATDMTHRWGSAVEVRLVVGAVLKEIVAHADTLDADLLVMGARGAGFVRELLLGSTTERVLRLITRPVLMVKQIPHGPYQRVLVAVDFSERSVAALRLARLVAPEAHFVVLNAFQPPLENKLRQGGADEFEIMELRDAARRDADARMDEVMAHAGFPAERLTRLVLPGPALDCVLEQEQEQDCDLIVVGKHGYGWIEEMLLGSLTKHLLALSSCDVLVASQSRA</sequence>
<comment type="similarity">
    <text evidence="1">Belongs to the universal stress protein A family.</text>
</comment>